<accession>A0A8X7V723</accession>
<organism evidence="1 2">
    <name type="scientific">Brassica carinata</name>
    <name type="common">Ethiopian mustard</name>
    <name type="synonym">Abyssinian cabbage</name>
    <dbReference type="NCBI Taxonomy" id="52824"/>
    <lineage>
        <taxon>Eukaryota</taxon>
        <taxon>Viridiplantae</taxon>
        <taxon>Streptophyta</taxon>
        <taxon>Embryophyta</taxon>
        <taxon>Tracheophyta</taxon>
        <taxon>Spermatophyta</taxon>
        <taxon>Magnoliopsida</taxon>
        <taxon>eudicotyledons</taxon>
        <taxon>Gunneridae</taxon>
        <taxon>Pentapetalae</taxon>
        <taxon>rosids</taxon>
        <taxon>malvids</taxon>
        <taxon>Brassicales</taxon>
        <taxon>Brassicaceae</taxon>
        <taxon>Brassiceae</taxon>
        <taxon>Brassica</taxon>
    </lineage>
</organism>
<protein>
    <submittedName>
        <fullName evidence="1">Uncharacterized protein</fullName>
    </submittedName>
</protein>
<comment type="caution">
    <text evidence="1">The sequence shown here is derived from an EMBL/GenBank/DDBJ whole genome shotgun (WGS) entry which is preliminary data.</text>
</comment>
<name>A0A8X7V723_BRACI</name>
<dbReference type="EMBL" id="JAAMPC010000007">
    <property type="protein sequence ID" value="KAG2303241.1"/>
    <property type="molecule type" value="Genomic_DNA"/>
</dbReference>
<reference evidence="1 2" key="1">
    <citation type="submission" date="2020-02" db="EMBL/GenBank/DDBJ databases">
        <authorList>
            <person name="Ma Q."/>
            <person name="Huang Y."/>
            <person name="Song X."/>
            <person name="Pei D."/>
        </authorList>
    </citation>
    <scope>NUCLEOTIDE SEQUENCE [LARGE SCALE GENOMIC DNA]</scope>
    <source>
        <strain evidence="1">Sxm20200214</strain>
        <tissue evidence="1">Leaf</tissue>
    </source>
</reference>
<evidence type="ECO:0000313" key="2">
    <source>
        <dbReference type="Proteomes" id="UP000886595"/>
    </source>
</evidence>
<dbReference type="AlphaFoldDB" id="A0A8X7V723"/>
<evidence type="ECO:0000313" key="1">
    <source>
        <dbReference type="EMBL" id="KAG2303241.1"/>
    </source>
</evidence>
<keyword evidence="2" id="KW-1185">Reference proteome</keyword>
<proteinExistence type="predicted"/>
<sequence>MYVKQNKKVDEKGSNPLNPTLILFKYINHFIQKRMNVFLEYSLQRPETERDYIVMFESILRIQKHSLSHEIDNYPEPDDEGTIRVTARIFGQDDNSTFTTLLLAKDFIFDENDGCKSNKDLIYFLVEAGINGHDIRDAILKLTAYLDGVTFPASIEYFPECALIFRLDLVPDYLDDDSRVQEAEDLKGKEEEDDKLGRVTDLFARVWQWRNG</sequence>
<dbReference type="Proteomes" id="UP000886595">
    <property type="component" value="Unassembled WGS sequence"/>
</dbReference>
<gene>
    <name evidence="1" type="ORF">Bca52824_031892</name>
</gene>